<dbReference type="InterPro" id="IPR050766">
    <property type="entry name" value="Bact_Lucif_Oxidored"/>
</dbReference>
<name>A4A906_9GAMM</name>
<comment type="similarity">
    <text evidence="1">To bacterial alkanal monooxygenase alpha and beta chains.</text>
</comment>
<evidence type="ECO:0000259" key="3">
    <source>
        <dbReference type="Pfam" id="PF00296"/>
    </source>
</evidence>
<sequence>MTKLSVLDLANIGEGFTPADALANALDLAQHAEAAGYHRFWLAEHHNFDGIASAATAVCIAHVAGGTRSIRVGAGGVMLPNHSPLVIAEQFGTLATLYPDRIDLGLGRAPGTDQNTLRAMRRSADASEHFPQDVVELQALLGPRQDGQSLRAIPGEDTNVPLWILGSSLFGAQLAAMLGLPYAFASHFAPQALHQAINIYRERFEPSAQLASPRVMVSCNAIVADTEDEARRLFTSSQQTFTRMVRGGRGKLPPPIDDIETFWSPAEKAQVSSMLACSFYGSPETIREKIQTLIDATAADELMVSAAIWDHKARVRSFELLAEAMGQNTEKSTQQSTEEAVLTSA</sequence>
<dbReference type="Proteomes" id="UP000019205">
    <property type="component" value="Chromosome"/>
</dbReference>
<dbReference type="NCBIfam" id="TIGR03558">
    <property type="entry name" value="oxido_grp_1"/>
    <property type="match status" value="1"/>
</dbReference>
<dbReference type="FunFam" id="3.20.20.30:FF:000002">
    <property type="entry name" value="LLM class flavin-dependent oxidoreductase"/>
    <property type="match status" value="1"/>
</dbReference>
<dbReference type="GO" id="GO:0005829">
    <property type="term" value="C:cytosol"/>
    <property type="evidence" value="ECO:0007669"/>
    <property type="project" value="TreeGrafter"/>
</dbReference>
<dbReference type="InterPro" id="IPR011251">
    <property type="entry name" value="Luciferase-like_dom"/>
</dbReference>
<proteinExistence type="predicted"/>
<feature type="domain" description="Luciferase-like" evidence="3">
    <location>
        <begin position="6"/>
        <end position="297"/>
    </location>
</feature>
<dbReference type="InterPro" id="IPR019949">
    <property type="entry name" value="CmoO-like"/>
</dbReference>
<accession>A4A906</accession>
<organism evidence="4 5">
    <name type="scientific">Congregibacter litoralis KT71</name>
    <dbReference type="NCBI Taxonomy" id="314285"/>
    <lineage>
        <taxon>Bacteria</taxon>
        <taxon>Pseudomonadati</taxon>
        <taxon>Pseudomonadota</taxon>
        <taxon>Gammaproteobacteria</taxon>
        <taxon>Cellvibrionales</taxon>
        <taxon>Halieaceae</taxon>
        <taxon>Congregibacter</taxon>
    </lineage>
</organism>
<reference evidence="4 5" key="2">
    <citation type="journal article" date="2009" name="PLoS ONE">
        <title>The photosynthetic apparatus and its regulation in the aerobic gammaproteobacterium Congregibacter litoralis gen. nov., sp. nov.</title>
        <authorList>
            <person name="Spring S."/>
            <person name="Lunsdorf H."/>
            <person name="Fuchs B.M."/>
            <person name="Tindall B.J."/>
        </authorList>
    </citation>
    <scope>NUCLEOTIDE SEQUENCE [LARGE SCALE GENOMIC DNA]</scope>
    <source>
        <strain evidence="4">KT71</strain>
    </source>
</reference>
<dbReference type="Pfam" id="PF00296">
    <property type="entry name" value="Bac_luciferase"/>
    <property type="match status" value="1"/>
</dbReference>
<dbReference type="GO" id="GO:0016705">
    <property type="term" value="F:oxidoreductase activity, acting on paired donors, with incorporation or reduction of molecular oxygen"/>
    <property type="evidence" value="ECO:0007669"/>
    <property type="project" value="InterPro"/>
</dbReference>
<dbReference type="InterPro" id="IPR036661">
    <property type="entry name" value="Luciferase-like_sf"/>
</dbReference>
<evidence type="ECO:0000313" key="4">
    <source>
        <dbReference type="EMBL" id="EAQ97548.1"/>
    </source>
</evidence>
<dbReference type="OrthoDB" id="9780518at2"/>
<dbReference type="PANTHER" id="PTHR30137">
    <property type="entry name" value="LUCIFERASE-LIKE MONOOXYGENASE"/>
    <property type="match status" value="1"/>
</dbReference>
<keyword evidence="5" id="KW-1185">Reference proteome</keyword>
<dbReference type="EMBL" id="AAOA02000002">
    <property type="protein sequence ID" value="EAQ97548.1"/>
    <property type="molecule type" value="Genomic_DNA"/>
</dbReference>
<gene>
    <name evidence="4" type="ORF">KT71_04545</name>
</gene>
<evidence type="ECO:0000313" key="5">
    <source>
        <dbReference type="Proteomes" id="UP000019205"/>
    </source>
</evidence>
<evidence type="ECO:0000256" key="2">
    <source>
        <dbReference type="ARBA" id="ARBA00074555"/>
    </source>
</evidence>
<dbReference type="RefSeq" id="WP_008293324.1">
    <property type="nucleotide sequence ID" value="NZ_CM002299.1"/>
</dbReference>
<comment type="caution">
    <text evidence="4">The sequence shown here is derived from an EMBL/GenBank/DDBJ whole genome shotgun (WGS) entry which is preliminary data.</text>
</comment>
<evidence type="ECO:0000256" key="1">
    <source>
        <dbReference type="ARBA" id="ARBA00007789"/>
    </source>
</evidence>
<dbReference type="PANTHER" id="PTHR30137:SF6">
    <property type="entry name" value="LUCIFERASE-LIKE MONOOXYGENASE"/>
    <property type="match status" value="1"/>
</dbReference>
<dbReference type="AlphaFoldDB" id="A4A906"/>
<dbReference type="HOGENOM" id="CLU_027853_9_0_6"/>
<dbReference type="eggNOG" id="COG2141">
    <property type="taxonomic scope" value="Bacteria"/>
</dbReference>
<dbReference type="CDD" id="cd00347">
    <property type="entry name" value="Flavin_utilizing_monoxygenases"/>
    <property type="match status" value="2"/>
</dbReference>
<dbReference type="Gene3D" id="3.20.20.30">
    <property type="entry name" value="Luciferase-like domain"/>
    <property type="match status" value="1"/>
</dbReference>
<reference evidence="4 5" key="1">
    <citation type="journal article" date="2007" name="Proc. Natl. Acad. Sci. U.S.A.">
        <title>Characterization of a marine gammaproteobacterium capable of aerobic anoxygenic photosynthesis.</title>
        <authorList>
            <person name="Fuchs B.M."/>
            <person name="Spring S."/>
            <person name="Teeling H."/>
            <person name="Quast C."/>
            <person name="Wulf J."/>
            <person name="Schattenhofer M."/>
            <person name="Yan S."/>
            <person name="Ferriera S."/>
            <person name="Johnson J."/>
            <person name="Glockner F.O."/>
            <person name="Amann R."/>
        </authorList>
    </citation>
    <scope>NUCLEOTIDE SEQUENCE [LARGE SCALE GENOMIC DNA]</scope>
    <source>
        <strain evidence="4">KT71</strain>
    </source>
</reference>
<protein>
    <recommendedName>
        <fullName evidence="2">Luciferase-like monooxygenase</fullName>
    </recommendedName>
</protein>
<dbReference type="SUPFAM" id="SSF51679">
    <property type="entry name" value="Bacterial luciferase-like"/>
    <property type="match status" value="1"/>
</dbReference>
<dbReference type="STRING" id="314285.KT71_04545"/>